<name>A0A7J7D4E5_TRIWF</name>
<dbReference type="Pfam" id="PF14432">
    <property type="entry name" value="DYW_deaminase"/>
    <property type="match status" value="1"/>
</dbReference>
<dbReference type="InterPro" id="IPR046849">
    <property type="entry name" value="E2_motif"/>
</dbReference>
<dbReference type="Pfam" id="PF13041">
    <property type="entry name" value="PPR_2"/>
    <property type="match status" value="1"/>
</dbReference>
<evidence type="ECO:0000256" key="3">
    <source>
        <dbReference type="PROSITE-ProRule" id="PRU00708"/>
    </source>
</evidence>
<dbReference type="Proteomes" id="UP000593562">
    <property type="component" value="Unassembled WGS sequence"/>
</dbReference>
<dbReference type="EMBL" id="JAAARO010000010">
    <property type="protein sequence ID" value="KAF5741210.1"/>
    <property type="molecule type" value="Genomic_DNA"/>
</dbReference>
<dbReference type="AlphaFoldDB" id="A0A7J7D4E5"/>
<organism evidence="5 6">
    <name type="scientific">Tripterygium wilfordii</name>
    <name type="common">Thunder God vine</name>
    <dbReference type="NCBI Taxonomy" id="458696"/>
    <lineage>
        <taxon>Eukaryota</taxon>
        <taxon>Viridiplantae</taxon>
        <taxon>Streptophyta</taxon>
        <taxon>Embryophyta</taxon>
        <taxon>Tracheophyta</taxon>
        <taxon>Spermatophyta</taxon>
        <taxon>Magnoliopsida</taxon>
        <taxon>eudicotyledons</taxon>
        <taxon>Gunneridae</taxon>
        <taxon>Pentapetalae</taxon>
        <taxon>rosids</taxon>
        <taxon>fabids</taxon>
        <taxon>Celastrales</taxon>
        <taxon>Celastraceae</taxon>
        <taxon>Tripterygium</taxon>
    </lineage>
</organism>
<dbReference type="GO" id="GO:0009451">
    <property type="term" value="P:RNA modification"/>
    <property type="evidence" value="ECO:0007669"/>
    <property type="project" value="InterPro"/>
</dbReference>
<evidence type="ECO:0000313" key="6">
    <source>
        <dbReference type="Proteomes" id="UP000593562"/>
    </source>
</evidence>
<evidence type="ECO:0000313" key="5">
    <source>
        <dbReference type="EMBL" id="KAF5741210.1"/>
    </source>
</evidence>
<dbReference type="Pfam" id="PF01535">
    <property type="entry name" value="PPR"/>
    <property type="match status" value="7"/>
</dbReference>
<dbReference type="GO" id="GO:0003723">
    <property type="term" value="F:RNA binding"/>
    <property type="evidence" value="ECO:0007669"/>
    <property type="project" value="InterPro"/>
</dbReference>
<feature type="repeat" description="PPR" evidence="3">
    <location>
        <begin position="331"/>
        <end position="365"/>
    </location>
</feature>
<dbReference type="InterPro" id="IPR046848">
    <property type="entry name" value="E_motif"/>
</dbReference>
<dbReference type="InParanoid" id="A0A7J7D4E5"/>
<feature type="repeat" description="PPR" evidence="3">
    <location>
        <begin position="230"/>
        <end position="264"/>
    </location>
</feature>
<comment type="caution">
    <text evidence="5">The sequence shown here is derived from an EMBL/GenBank/DDBJ whole genome shotgun (WGS) entry which is preliminary data.</text>
</comment>
<dbReference type="NCBIfam" id="TIGR00756">
    <property type="entry name" value="PPR"/>
    <property type="match status" value="5"/>
</dbReference>
<accession>A0A7J7D4E5</accession>
<reference evidence="5 6" key="1">
    <citation type="journal article" date="2020" name="Nat. Commun.">
        <title>Genome of Tripterygium wilfordii and identification of cytochrome P450 involved in triptolide biosynthesis.</title>
        <authorList>
            <person name="Tu L."/>
            <person name="Su P."/>
            <person name="Zhang Z."/>
            <person name="Gao L."/>
            <person name="Wang J."/>
            <person name="Hu T."/>
            <person name="Zhou J."/>
            <person name="Zhang Y."/>
            <person name="Zhao Y."/>
            <person name="Liu Y."/>
            <person name="Song Y."/>
            <person name="Tong Y."/>
            <person name="Lu Y."/>
            <person name="Yang J."/>
            <person name="Xu C."/>
            <person name="Jia M."/>
            <person name="Peters R.J."/>
            <person name="Huang L."/>
            <person name="Gao W."/>
        </authorList>
    </citation>
    <scope>NUCLEOTIDE SEQUENCE [LARGE SCALE GENOMIC DNA]</scope>
    <source>
        <strain evidence="6">cv. XIE 37</strain>
        <tissue evidence="5">Leaf</tissue>
    </source>
</reference>
<proteinExistence type="inferred from homology"/>
<evidence type="ECO:0000256" key="2">
    <source>
        <dbReference type="ARBA" id="ARBA00022737"/>
    </source>
</evidence>
<dbReference type="Pfam" id="PF20430">
    <property type="entry name" value="Eplus_motif"/>
    <property type="match status" value="1"/>
</dbReference>
<keyword evidence="2" id="KW-0677">Repeat</keyword>
<sequence length="737" mass="82491">MANFAQIPSWFSLRCSPPSLKTQQNPKQGHVENLHLVSLAKQGKIHEAREFLKEMDTAGLPLNPHTYKCLFETCGELNSLWDGRFFHDRLRRTVEKPSGNLENSVLKMYCRCGSLVDARRVFDEMLDKNLVSWIIIISAYAQEGLLDRALGLLSHMRPSGITPNSSIYITLLSSLRSPSLLEIGKQIHSYSIRNGIGNDVSVHAAIVNMYVKCGWLEGAGVIFDKMVEKNAVGWTGLMFGYVEAGRLEDALILFAKTMSEGVELDEYVFSIALKACANMEDLNLGRQIHGYIIKVGLESEVSVGTPLVDLYVKCASFESACRAFESICEPNDVSWSALITGYCQAGKFGEAIKAFGSLRSKCFHLNPFIYTSIFQACSATADFNMGAQAHADAIKRGLVSYLHGESAMITMYSKCGMLDYAYQAFESIDKPDTVAWTAIISGHAYHGNASEALRLFKRMQDQRVRPNAVTFVALLTACSHSGLVKEGKRFLESMGNDYGIVPTIDHYDCMIDIYSRAGLLQKALELVESMPCEPDAMSWKSLLGGCWIHRNYVLGTIAAEKLLQLDPYDIAAYILMFNLYASTGKWEEAAFVRKMMSQRNLKKELGCSWITVKGKVHRFIVGDKHHPQTKEIYSKLKQFSPITNNEIGLHTKEDESGNLPERKEQLLDHSERLAIAFGLISMPCNGPIVIFKNLRACKDCHDFAKQVSETTGRKIVVRDSCRFHHFESGKCSCNDYW</sequence>
<keyword evidence="6" id="KW-1185">Reference proteome</keyword>
<gene>
    <name evidence="5" type="ORF">HS088_TW10G00206</name>
</gene>
<dbReference type="FunFam" id="1.25.40.10:FF:000073">
    <property type="entry name" value="Pentatricopeptide repeat-containing protein chloroplastic"/>
    <property type="match status" value="1"/>
</dbReference>
<dbReference type="InterPro" id="IPR002885">
    <property type="entry name" value="PPR_rpt"/>
</dbReference>
<dbReference type="FunFam" id="1.25.40.10:FF:000380">
    <property type="entry name" value="Pentatricopeptide repeat-containing protein, chloroplastic"/>
    <property type="match status" value="1"/>
</dbReference>
<dbReference type="GO" id="GO:0008270">
    <property type="term" value="F:zinc ion binding"/>
    <property type="evidence" value="ECO:0007669"/>
    <property type="project" value="InterPro"/>
</dbReference>
<feature type="repeat" description="PPR" evidence="3">
    <location>
        <begin position="432"/>
        <end position="466"/>
    </location>
</feature>
<dbReference type="InterPro" id="IPR046960">
    <property type="entry name" value="PPR_At4g14850-like_plant"/>
</dbReference>
<dbReference type="InterPro" id="IPR011990">
    <property type="entry name" value="TPR-like_helical_dom_sf"/>
</dbReference>
<dbReference type="InterPro" id="IPR032867">
    <property type="entry name" value="DYW_dom"/>
</dbReference>
<feature type="domain" description="DYW" evidence="4">
    <location>
        <begin position="661"/>
        <end position="737"/>
    </location>
</feature>
<protein>
    <submittedName>
        <fullName evidence="5">Pentatricopeptide repeat-containing protein</fullName>
    </submittedName>
</protein>
<dbReference type="PANTHER" id="PTHR47926:SF378">
    <property type="entry name" value="PENTATRICOPEPTIDE REPEAT (PPR) SUPERFAMILY PROTEIN"/>
    <property type="match status" value="1"/>
</dbReference>
<dbReference type="Pfam" id="PF12854">
    <property type="entry name" value="PPR_1"/>
    <property type="match status" value="1"/>
</dbReference>
<dbReference type="FunFam" id="1.25.40.10:FF:000309">
    <property type="entry name" value="Pentatricopeptide repeat-containing protein, chloroplastic"/>
    <property type="match status" value="1"/>
</dbReference>
<dbReference type="Pfam" id="PF20431">
    <property type="entry name" value="E_motif"/>
    <property type="match status" value="1"/>
</dbReference>
<dbReference type="PROSITE" id="PS51375">
    <property type="entry name" value="PPR"/>
    <property type="match status" value="6"/>
</dbReference>
<dbReference type="PANTHER" id="PTHR47926">
    <property type="entry name" value="PENTATRICOPEPTIDE REPEAT-CONTAINING PROTEIN"/>
    <property type="match status" value="1"/>
</dbReference>
<dbReference type="OrthoDB" id="742311at2759"/>
<feature type="repeat" description="PPR" evidence="3">
    <location>
        <begin position="98"/>
        <end position="128"/>
    </location>
</feature>
<feature type="repeat" description="PPR" evidence="3">
    <location>
        <begin position="569"/>
        <end position="603"/>
    </location>
</feature>
<feature type="repeat" description="PPR" evidence="3">
    <location>
        <begin position="129"/>
        <end position="163"/>
    </location>
</feature>
<dbReference type="FunFam" id="1.25.40.10:FF:001366">
    <property type="entry name" value="Pentatricopeptide repeat-containing protein"/>
    <property type="match status" value="1"/>
</dbReference>
<dbReference type="FunCoup" id="A0A7J7D4E5">
    <property type="interactions" value="210"/>
</dbReference>
<dbReference type="SUPFAM" id="SSF48452">
    <property type="entry name" value="TPR-like"/>
    <property type="match status" value="1"/>
</dbReference>
<evidence type="ECO:0000259" key="4">
    <source>
        <dbReference type="Pfam" id="PF14432"/>
    </source>
</evidence>
<dbReference type="Gene3D" id="1.25.40.10">
    <property type="entry name" value="Tetratricopeptide repeat domain"/>
    <property type="match status" value="4"/>
</dbReference>
<evidence type="ECO:0000256" key="1">
    <source>
        <dbReference type="ARBA" id="ARBA00006643"/>
    </source>
</evidence>
<comment type="similarity">
    <text evidence="1">Belongs to the PPR family. PCMP-H subfamily.</text>
</comment>